<dbReference type="RefSeq" id="WP_146380747.1">
    <property type="nucleotide sequence ID" value="NZ_VOEJ01000002.1"/>
</dbReference>
<keyword evidence="1" id="KW-1133">Transmembrane helix</keyword>
<reference evidence="2 3" key="1">
    <citation type="submission" date="2019-07" db="EMBL/GenBank/DDBJ databases">
        <authorList>
            <person name="Kim J."/>
        </authorList>
    </citation>
    <scope>NUCLEOTIDE SEQUENCE [LARGE SCALE GENOMIC DNA]</scope>
    <source>
        <strain evidence="3">dk17</strain>
    </source>
</reference>
<keyword evidence="3" id="KW-1185">Reference proteome</keyword>
<sequence>MFKNLFTQKSLGFILSNALALVLMLASRIFIRDNIGLSASTTLIFSEFVVLPFAMGLICAWFWRKEGLSSMDILKHMLINTFLAIFLSLIALGEGVICLIIVSPLLWCFMIAGAFTGKALFGYNNQNLNVSVVAILAIIFITDASSIHQYENMVADVMVIKAPPAKVWQYVVAYKRIEEKEKYWLFKMGMPSPVQSTADGYYLGAGRKCIFSNGYTFDEKIVTYDENRNLTFDITKQPRDPEIMGHIDILRGQFLLKDNGDGTTTLTGNSWYRLYVFPVWYYDMWAESVTRNVHIRVMEHIKKLSEAK</sequence>
<gene>
    <name evidence="2" type="ORF">FPZ43_04935</name>
</gene>
<dbReference type="InterPro" id="IPR019587">
    <property type="entry name" value="Polyketide_cyclase/dehydratase"/>
</dbReference>
<dbReference type="Gene3D" id="3.30.530.20">
    <property type="match status" value="1"/>
</dbReference>
<evidence type="ECO:0000256" key="1">
    <source>
        <dbReference type="SAM" id="Phobius"/>
    </source>
</evidence>
<dbReference type="OrthoDB" id="118637at2"/>
<dbReference type="SUPFAM" id="SSF55961">
    <property type="entry name" value="Bet v1-like"/>
    <property type="match status" value="1"/>
</dbReference>
<keyword evidence="1" id="KW-0812">Transmembrane</keyword>
<dbReference type="AlphaFoldDB" id="A0A563UG54"/>
<dbReference type="EMBL" id="VOEJ01000002">
    <property type="protein sequence ID" value="TWR30286.1"/>
    <property type="molecule type" value="Genomic_DNA"/>
</dbReference>
<keyword evidence="1" id="KW-0472">Membrane</keyword>
<dbReference type="Proteomes" id="UP000320042">
    <property type="component" value="Unassembled WGS sequence"/>
</dbReference>
<evidence type="ECO:0000313" key="3">
    <source>
        <dbReference type="Proteomes" id="UP000320042"/>
    </source>
</evidence>
<organism evidence="2 3">
    <name type="scientific">Mucilaginibacter pallidiroseus</name>
    <dbReference type="NCBI Taxonomy" id="2599295"/>
    <lineage>
        <taxon>Bacteria</taxon>
        <taxon>Pseudomonadati</taxon>
        <taxon>Bacteroidota</taxon>
        <taxon>Sphingobacteriia</taxon>
        <taxon>Sphingobacteriales</taxon>
        <taxon>Sphingobacteriaceae</taxon>
        <taxon>Mucilaginibacter</taxon>
    </lineage>
</organism>
<protein>
    <recommendedName>
        <fullName evidence="4">SRPBCC family protein</fullName>
    </recommendedName>
</protein>
<feature type="transmembrane region" description="Helical" evidence="1">
    <location>
        <begin position="83"/>
        <end position="116"/>
    </location>
</feature>
<feature type="transmembrane region" description="Helical" evidence="1">
    <location>
        <begin position="43"/>
        <end position="63"/>
    </location>
</feature>
<accession>A0A563UG54</accession>
<proteinExistence type="predicted"/>
<evidence type="ECO:0008006" key="4">
    <source>
        <dbReference type="Google" id="ProtNLM"/>
    </source>
</evidence>
<dbReference type="InterPro" id="IPR023393">
    <property type="entry name" value="START-like_dom_sf"/>
</dbReference>
<comment type="caution">
    <text evidence="2">The sequence shown here is derived from an EMBL/GenBank/DDBJ whole genome shotgun (WGS) entry which is preliminary data.</text>
</comment>
<feature type="transmembrane region" description="Helical" evidence="1">
    <location>
        <begin position="128"/>
        <end position="148"/>
    </location>
</feature>
<evidence type="ECO:0000313" key="2">
    <source>
        <dbReference type="EMBL" id="TWR30286.1"/>
    </source>
</evidence>
<feature type="transmembrane region" description="Helical" evidence="1">
    <location>
        <begin position="12"/>
        <end position="31"/>
    </location>
</feature>
<name>A0A563UG54_9SPHI</name>
<dbReference type="Pfam" id="PF10604">
    <property type="entry name" value="Polyketide_cyc2"/>
    <property type="match status" value="1"/>
</dbReference>